<feature type="compositionally biased region" description="Pro residues" evidence="1">
    <location>
        <begin position="335"/>
        <end position="349"/>
    </location>
</feature>
<dbReference type="Proteomes" id="UP000249915">
    <property type="component" value="Unassembled WGS sequence"/>
</dbReference>
<gene>
    <name evidence="4" type="ORF">BAY60_06755</name>
</gene>
<evidence type="ECO:0000313" key="4">
    <source>
        <dbReference type="EMBL" id="PXY32013.1"/>
    </source>
</evidence>
<feature type="domain" description="DUF5667" evidence="3">
    <location>
        <begin position="99"/>
        <end position="150"/>
    </location>
</feature>
<evidence type="ECO:0000256" key="1">
    <source>
        <dbReference type="SAM" id="MobiDB-lite"/>
    </source>
</evidence>
<feature type="transmembrane region" description="Helical" evidence="2">
    <location>
        <begin position="74"/>
        <end position="95"/>
    </location>
</feature>
<reference evidence="4 5" key="1">
    <citation type="submission" date="2016-07" db="EMBL/GenBank/DDBJ databases">
        <title>Draft genome sequence of Prauserella muralis DSM 45305, isolated from a mould-covered wall in an indoor environment.</title>
        <authorList>
            <person name="Ruckert C."/>
            <person name="Albersmeier A."/>
            <person name="Jiang C.-L."/>
            <person name="Jiang Y."/>
            <person name="Kalinowski J."/>
            <person name="Schneider O."/>
            <person name="Winkler A."/>
            <person name="Zotchev S.B."/>
        </authorList>
    </citation>
    <scope>NUCLEOTIDE SEQUENCE [LARGE SCALE GENOMIC DNA]</scope>
    <source>
        <strain evidence="4 5">DSM 45305</strain>
    </source>
</reference>
<dbReference type="EMBL" id="MASW01000001">
    <property type="protein sequence ID" value="PXY32013.1"/>
    <property type="molecule type" value="Genomic_DNA"/>
</dbReference>
<proteinExistence type="predicted"/>
<evidence type="ECO:0000259" key="3">
    <source>
        <dbReference type="Pfam" id="PF18915"/>
    </source>
</evidence>
<protein>
    <recommendedName>
        <fullName evidence="3">DUF5667 domain-containing protein</fullName>
    </recommendedName>
</protein>
<sequence length="357" mass="37402">MDKPRWPRARLREHERFARAVEDGQGSEFGDELAVVSALRRLGATAPDLDEGTKARITERLATSSGTTRRRPRLAPVLAAALAVLLGLTGIGLLLSGNALPGETLYELKRAREATVLHLTFDDEARALKHLEYAERRLDELAELAERGAPAGGYAIALDDFSGDTTAGVARLTALATASDGHQLRDLRSWASEQAGRLLALRPALPPSAATEPHELLLRIEQRALALGERMACYRITSGRSDELGALPATGTCASPEAAGPERTAPRRPPADPGGTSRAPLVADLVPPASSQAPSRMALTPEPTPAPPTAPVTTTPPVVPAPIPATTGPRLPDATSPPPPAVSIPPLLPGLPDVTVG</sequence>
<keyword evidence="2" id="KW-1133">Transmembrane helix</keyword>
<keyword evidence="2" id="KW-0472">Membrane</keyword>
<feature type="region of interest" description="Disordered" evidence="1">
    <location>
        <begin position="244"/>
        <end position="357"/>
    </location>
</feature>
<comment type="caution">
    <text evidence="4">The sequence shown here is derived from an EMBL/GenBank/DDBJ whole genome shotgun (WGS) entry which is preliminary data.</text>
</comment>
<evidence type="ECO:0000313" key="5">
    <source>
        <dbReference type="Proteomes" id="UP000249915"/>
    </source>
</evidence>
<name>A0A2V4BMZ7_9PSEU</name>
<dbReference type="AlphaFoldDB" id="A0A2V4BMZ7"/>
<dbReference type="OrthoDB" id="3402808at2"/>
<accession>A0A2V4BMZ7</accession>
<dbReference type="InterPro" id="IPR043725">
    <property type="entry name" value="DUF5667"/>
</dbReference>
<evidence type="ECO:0000256" key="2">
    <source>
        <dbReference type="SAM" id="Phobius"/>
    </source>
</evidence>
<keyword evidence="5" id="KW-1185">Reference proteome</keyword>
<dbReference type="RefSeq" id="WP_112280048.1">
    <property type="nucleotide sequence ID" value="NZ_MASW01000001.1"/>
</dbReference>
<organism evidence="4 5">
    <name type="scientific">Prauserella muralis</name>
    <dbReference type="NCBI Taxonomy" id="588067"/>
    <lineage>
        <taxon>Bacteria</taxon>
        <taxon>Bacillati</taxon>
        <taxon>Actinomycetota</taxon>
        <taxon>Actinomycetes</taxon>
        <taxon>Pseudonocardiales</taxon>
        <taxon>Pseudonocardiaceae</taxon>
        <taxon>Prauserella</taxon>
    </lineage>
</organism>
<keyword evidence="2" id="KW-0812">Transmembrane</keyword>
<dbReference type="Pfam" id="PF18915">
    <property type="entry name" value="DUF5667"/>
    <property type="match status" value="1"/>
</dbReference>